<accession>A0A485LYU4</accession>
<proteinExistence type="predicted"/>
<organism evidence="1">
    <name type="scientific">anaerobic digester metagenome</name>
    <dbReference type="NCBI Taxonomy" id="1263854"/>
    <lineage>
        <taxon>unclassified sequences</taxon>
        <taxon>metagenomes</taxon>
        <taxon>ecological metagenomes</taxon>
    </lineage>
</organism>
<dbReference type="AlphaFoldDB" id="A0A485LYU4"/>
<evidence type="ECO:0000313" key="1">
    <source>
        <dbReference type="EMBL" id="VFU13228.1"/>
    </source>
</evidence>
<evidence type="ECO:0008006" key="2">
    <source>
        <dbReference type="Google" id="ProtNLM"/>
    </source>
</evidence>
<dbReference type="InterPro" id="IPR025737">
    <property type="entry name" value="FApF"/>
</dbReference>
<sequence length="296" mass="32736">MLRNTLLFAALIIALHSPALAQQPASQGPAPGGQEYTFANPMPQSMLGLMYTDRPMRALSPFTVGPGHYQIETIVFSYLWDDNSVERERISIGNTLFRAGIMRDLEASVTIEPLNWEWLDNGTRKDEFGLGDTEVRAKFHVLGPNYPQSKLAVGEAAAAISPFFTLPTGTDDFGLDRMSFGVDLPIYVNLEGDFVLGLTPGVAYIPKGDVFADEDDEYLRLSNALALFYPISPELIGFAEFYANINTEEWSDWRGSGDVGVMYYLMPDIQLNAAAYIGGTDEAPDLTLLFGFGWRF</sequence>
<dbReference type="Pfam" id="PF13557">
    <property type="entry name" value="Phenol_MetA_deg"/>
    <property type="match status" value="1"/>
</dbReference>
<protein>
    <recommendedName>
        <fullName evidence="2">Transporter</fullName>
    </recommendedName>
</protein>
<gene>
    <name evidence="1" type="ORF">SCFA_1650002</name>
</gene>
<reference evidence="1" key="1">
    <citation type="submission" date="2019-03" db="EMBL/GenBank/DDBJ databases">
        <authorList>
            <person name="Hao L."/>
        </authorList>
    </citation>
    <scope>NUCLEOTIDE SEQUENCE</scope>
</reference>
<dbReference type="EMBL" id="CAADRM010000074">
    <property type="protein sequence ID" value="VFU13228.1"/>
    <property type="molecule type" value="Genomic_DNA"/>
</dbReference>
<name>A0A485LYU4_9ZZZZ</name>